<dbReference type="InParanoid" id="Q01S33"/>
<accession>Q01S33</accession>
<protein>
    <recommendedName>
        <fullName evidence="2">Twin-arginine translocation signal domain-containing protein</fullName>
    </recommendedName>
</protein>
<organism evidence="1">
    <name type="scientific">Solibacter usitatus (strain Ellin6076)</name>
    <dbReference type="NCBI Taxonomy" id="234267"/>
    <lineage>
        <taxon>Bacteria</taxon>
        <taxon>Pseudomonadati</taxon>
        <taxon>Acidobacteriota</taxon>
        <taxon>Terriglobia</taxon>
        <taxon>Bryobacterales</taxon>
        <taxon>Solibacteraceae</taxon>
        <taxon>Candidatus Solibacter</taxon>
    </lineage>
</organism>
<dbReference type="InterPro" id="IPR019546">
    <property type="entry name" value="TAT_signal_bac_arc"/>
</dbReference>
<dbReference type="PROSITE" id="PS51318">
    <property type="entry name" value="TAT"/>
    <property type="match status" value="1"/>
</dbReference>
<dbReference type="EMBL" id="CP000473">
    <property type="protein sequence ID" value="ABJ87537.1"/>
    <property type="molecule type" value="Genomic_DNA"/>
</dbReference>
<dbReference type="OrthoDB" id="124084at2"/>
<evidence type="ECO:0008006" key="2">
    <source>
        <dbReference type="Google" id="ProtNLM"/>
    </source>
</evidence>
<dbReference type="NCBIfam" id="TIGR01409">
    <property type="entry name" value="TAT_signal_seq"/>
    <property type="match status" value="1"/>
</dbReference>
<evidence type="ECO:0000313" key="1">
    <source>
        <dbReference type="EMBL" id="ABJ87537.1"/>
    </source>
</evidence>
<dbReference type="KEGG" id="sus:Acid_6615"/>
<sequence length="288" mass="32107" precursor="true">MNTRRQFIQLSAAMAASAAVTPMPTAKLGKHEISRLIMGSNPFYGYSHASRLLDQHMREWGTTENVCAALAEAKRNGVTTFQTNGDARAIADIARHREGGGKLQVIALIKANPEDTVKSMAPIAVSHHGENTDALFRQQKMDDVREFTKRARQTGVMVGVSTHKPEVIEYIEERGWDVDFYMGCVYNRTRTPDEIRQLLGQVPLPANEVYLEKDPERMFGVMRQTRKTCFAFKILAAGRLAGSPESLDGAFKTAFAGIKPQDCVIVGAYPRFKNEIAENAERARKFAR</sequence>
<gene>
    <name evidence="1" type="ordered locus">Acid_6615</name>
</gene>
<name>Q01S33_SOLUE</name>
<dbReference type="AlphaFoldDB" id="Q01S33"/>
<proteinExistence type="predicted"/>
<reference evidence="1" key="1">
    <citation type="submission" date="2006-10" db="EMBL/GenBank/DDBJ databases">
        <title>Complete sequence of Solibacter usitatus Ellin6076.</title>
        <authorList>
            <consortium name="US DOE Joint Genome Institute"/>
            <person name="Copeland A."/>
            <person name="Lucas S."/>
            <person name="Lapidus A."/>
            <person name="Barry K."/>
            <person name="Detter J.C."/>
            <person name="Glavina del Rio T."/>
            <person name="Hammon N."/>
            <person name="Israni S."/>
            <person name="Dalin E."/>
            <person name="Tice H."/>
            <person name="Pitluck S."/>
            <person name="Thompson L.S."/>
            <person name="Brettin T."/>
            <person name="Bruce D."/>
            <person name="Han C."/>
            <person name="Tapia R."/>
            <person name="Gilna P."/>
            <person name="Schmutz J."/>
            <person name="Larimer F."/>
            <person name="Land M."/>
            <person name="Hauser L."/>
            <person name="Kyrpides N."/>
            <person name="Mikhailova N."/>
            <person name="Janssen P.H."/>
            <person name="Kuske C.R."/>
            <person name="Richardson P."/>
        </authorList>
    </citation>
    <scope>NUCLEOTIDE SEQUENCE</scope>
    <source>
        <strain evidence="1">Ellin6076</strain>
    </source>
</reference>
<dbReference type="HOGENOM" id="CLU_993721_0_0_0"/>
<dbReference type="STRING" id="234267.Acid_6615"/>
<dbReference type="eggNOG" id="ENOG502ZAD8">
    <property type="taxonomic scope" value="Bacteria"/>
</dbReference>
<dbReference type="InterPro" id="IPR006311">
    <property type="entry name" value="TAT_signal"/>
</dbReference>